<dbReference type="SUPFAM" id="SSF51011">
    <property type="entry name" value="Glycosyl hydrolase domain"/>
    <property type="match status" value="1"/>
</dbReference>
<comment type="caution">
    <text evidence="8">The sequence shown here is derived from an EMBL/GenBank/DDBJ whole genome shotgun (WGS) entry which is preliminary data.</text>
</comment>
<dbReference type="EMBL" id="CAJNOU010000710">
    <property type="protein sequence ID" value="CAF1070446.1"/>
    <property type="molecule type" value="Genomic_DNA"/>
</dbReference>
<dbReference type="Pfam" id="PF01055">
    <property type="entry name" value="Glyco_hydro_31_2nd"/>
    <property type="match status" value="1"/>
</dbReference>
<dbReference type="InterPro" id="IPR000322">
    <property type="entry name" value="Glyco_hydro_31_TIM"/>
</dbReference>
<keyword evidence="5" id="KW-0812">Transmembrane</keyword>
<evidence type="ECO:0000256" key="5">
    <source>
        <dbReference type="SAM" id="Phobius"/>
    </source>
</evidence>
<dbReference type="CDD" id="cd06592">
    <property type="entry name" value="GH31_NET37"/>
    <property type="match status" value="1"/>
</dbReference>
<evidence type="ECO:0000313" key="8">
    <source>
        <dbReference type="EMBL" id="CAF1070446.1"/>
    </source>
</evidence>
<evidence type="ECO:0000313" key="10">
    <source>
        <dbReference type="Proteomes" id="UP000663889"/>
    </source>
</evidence>
<dbReference type="InterPro" id="IPR013780">
    <property type="entry name" value="Glyco_hydro_b"/>
</dbReference>
<keyword evidence="5" id="KW-1133">Transmembrane helix</keyword>
<proteinExistence type="inferred from homology"/>
<dbReference type="Gene3D" id="3.20.20.80">
    <property type="entry name" value="Glycosidases"/>
    <property type="match status" value="2"/>
</dbReference>
<dbReference type="Proteomes" id="UP000663874">
    <property type="component" value="Unassembled WGS sequence"/>
</dbReference>
<dbReference type="EMBL" id="CAJOBE010004814">
    <property type="protein sequence ID" value="CAF3948330.1"/>
    <property type="molecule type" value="Genomic_DNA"/>
</dbReference>
<dbReference type="InterPro" id="IPR048395">
    <property type="entry name" value="Glyco_hydro_31_C"/>
</dbReference>
<name>A0A814LVU5_9BILA</name>
<evidence type="ECO:0000259" key="7">
    <source>
        <dbReference type="Pfam" id="PF21365"/>
    </source>
</evidence>
<evidence type="ECO:0000256" key="3">
    <source>
        <dbReference type="ARBA" id="ARBA00023295"/>
    </source>
</evidence>
<feature type="transmembrane region" description="Helical" evidence="5">
    <location>
        <begin position="210"/>
        <end position="229"/>
    </location>
</feature>
<evidence type="ECO:0000256" key="2">
    <source>
        <dbReference type="ARBA" id="ARBA00022801"/>
    </source>
</evidence>
<dbReference type="Pfam" id="PF21365">
    <property type="entry name" value="Glyco_hydro_31_3rd"/>
    <property type="match status" value="1"/>
</dbReference>
<dbReference type="PANTHER" id="PTHR43053">
    <property type="entry name" value="GLYCOSIDASE FAMILY 31"/>
    <property type="match status" value="1"/>
</dbReference>
<dbReference type="SUPFAM" id="SSF51445">
    <property type="entry name" value="(Trans)glycosidases"/>
    <property type="match status" value="1"/>
</dbReference>
<keyword evidence="2 4" id="KW-0378">Hydrolase</keyword>
<organism evidence="8 10">
    <name type="scientific">Rotaria sordida</name>
    <dbReference type="NCBI Taxonomy" id="392033"/>
    <lineage>
        <taxon>Eukaryota</taxon>
        <taxon>Metazoa</taxon>
        <taxon>Spiralia</taxon>
        <taxon>Gnathifera</taxon>
        <taxon>Rotifera</taxon>
        <taxon>Eurotatoria</taxon>
        <taxon>Bdelloidea</taxon>
        <taxon>Philodinida</taxon>
        <taxon>Philodinidae</taxon>
        <taxon>Rotaria</taxon>
    </lineage>
</organism>
<feature type="domain" description="Glycoside hydrolase family 31 TIM barrel" evidence="6">
    <location>
        <begin position="301"/>
        <end position="650"/>
    </location>
</feature>
<evidence type="ECO:0000256" key="4">
    <source>
        <dbReference type="RuleBase" id="RU361185"/>
    </source>
</evidence>
<dbReference type="GO" id="GO:0004553">
    <property type="term" value="F:hydrolase activity, hydrolyzing O-glycosyl compounds"/>
    <property type="evidence" value="ECO:0007669"/>
    <property type="project" value="InterPro"/>
</dbReference>
<accession>A0A814LVU5</accession>
<dbReference type="AlphaFoldDB" id="A0A814LVU5"/>
<dbReference type="InterPro" id="IPR017853">
    <property type="entry name" value="GH"/>
</dbReference>
<reference evidence="8" key="1">
    <citation type="submission" date="2021-02" db="EMBL/GenBank/DDBJ databases">
        <authorList>
            <person name="Nowell W R."/>
        </authorList>
    </citation>
    <scope>NUCLEOTIDE SEQUENCE</scope>
</reference>
<gene>
    <name evidence="9" type="ORF">FNK824_LOCUS23073</name>
    <name evidence="8" type="ORF">SEV965_LOCUS14329</name>
</gene>
<evidence type="ECO:0000313" key="9">
    <source>
        <dbReference type="EMBL" id="CAF3948330.1"/>
    </source>
</evidence>
<evidence type="ECO:0000259" key="6">
    <source>
        <dbReference type="Pfam" id="PF01055"/>
    </source>
</evidence>
<dbReference type="GO" id="GO:0005975">
    <property type="term" value="P:carbohydrate metabolic process"/>
    <property type="evidence" value="ECO:0007669"/>
    <property type="project" value="InterPro"/>
</dbReference>
<keyword evidence="3 4" id="KW-0326">Glycosidase</keyword>
<comment type="similarity">
    <text evidence="1 4">Belongs to the glycosyl hydrolase 31 family.</text>
</comment>
<sequence length="747" mass="89499">MIDIREWFWFGIHLFVYSIFLFIIFTGLIYIFAIGYYWFVVRYRSRNSQEINIKLQSRSFVFHTLSFQISNNEIIVLHVQISPLEKQLIELAQLNGQQYKILLFEIEDEQVNIIFVELNNRLTIKHEYIEQQSCQTNRSYFVHEYTFIWSSPNYRTCFNDKFNLIDTGYWYGGATQKTVYWPINEFVTKRQAMIPHDAYKNMFGSVCERYWLSSFGLALFVDPLVPLFVSMNKKYLELISEYRTPYRQKLFIKHEFQYKLLQHVNIRDLHITMINRYLGKPIDIPDYRMIIEPIWSTWAQFKQNINEEKILNYAEEIVKRNFPRSQICIDDNWTPHYGTLDFDRNKFPDPKQMIKKLKKYNFRVTLWIHPFISCKSLQFINYWRRGLLMNMNILSSLFDLIIEHSYFLQIVFDDFLSNSKFQFLINFIKYIYQKCFLSLPGISLWWNGFAGVLDFTNDKTRQEYIFNLERLQKLYDIDNFKFDAGEVKWLPIFSSFINSSCQQISIDKTTLVITPALHSYLYAQLAYYINTNNRLQEVRIGFRTQILPIFIRIIDKDSNWSHENGLRSLLPSIFNLSLLGYPFILPDMVGGNGYGLTITRTRLPQRELYIRWLQLNVLLPAIQFSFPPWLYNDEQVVRIAHKCLKIRERFRSVLLSTAKECVQYGTPMIRPLWFYDPYDINAQICDNEYMLGNNLLVAPVLEENINELKIYLPQGKWKCIHTEQMYEGNQSYSYPVTIEDIPIFERC</sequence>
<dbReference type="PANTHER" id="PTHR43053:SF4">
    <property type="entry name" value="MYOGENESIS-REGULATING GLYCOSIDASE"/>
    <property type="match status" value="1"/>
</dbReference>
<evidence type="ECO:0000256" key="1">
    <source>
        <dbReference type="ARBA" id="ARBA00007806"/>
    </source>
</evidence>
<dbReference type="InterPro" id="IPR050985">
    <property type="entry name" value="Alpha-glycosidase_related"/>
</dbReference>
<dbReference type="Proteomes" id="UP000663889">
    <property type="component" value="Unassembled WGS sequence"/>
</dbReference>
<keyword evidence="5" id="KW-0472">Membrane</keyword>
<feature type="domain" description="Glycosyl hydrolase family 31 C-terminal" evidence="7">
    <location>
        <begin position="665"/>
        <end position="746"/>
    </location>
</feature>
<protein>
    <submittedName>
        <fullName evidence="8">Uncharacterized protein</fullName>
    </submittedName>
</protein>
<dbReference type="Gene3D" id="2.60.40.1180">
    <property type="entry name" value="Golgi alpha-mannosidase II"/>
    <property type="match status" value="1"/>
</dbReference>
<feature type="transmembrane region" description="Helical" evidence="5">
    <location>
        <begin position="12"/>
        <end position="39"/>
    </location>
</feature>